<dbReference type="Proteomes" id="UP000517759">
    <property type="component" value="Unassembled WGS sequence"/>
</dbReference>
<name>A0A7W6AM11_9HYPH</name>
<proteinExistence type="predicted"/>
<sequence>MSTVPPIVRSVLAALAEGLQCGCMPCRGECWSKDALRFELEERCDLAQQALDALGPATDSQIQCDEPLDPFTRATRDMARAS</sequence>
<keyword evidence="4" id="KW-1185">Reference proteome</keyword>
<organism evidence="2 3">
    <name type="scientific">Methylobacterium brachythecii</name>
    <dbReference type="NCBI Taxonomy" id="1176177"/>
    <lineage>
        <taxon>Bacteria</taxon>
        <taxon>Pseudomonadati</taxon>
        <taxon>Pseudomonadota</taxon>
        <taxon>Alphaproteobacteria</taxon>
        <taxon>Hyphomicrobiales</taxon>
        <taxon>Methylobacteriaceae</taxon>
        <taxon>Methylobacterium</taxon>
    </lineage>
</organism>
<dbReference type="EMBL" id="JACIDN010000010">
    <property type="protein sequence ID" value="MBB3905081.1"/>
    <property type="molecule type" value="Genomic_DNA"/>
</dbReference>
<reference evidence="1" key="4">
    <citation type="submission" date="2023-01" db="EMBL/GenBank/DDBJ databases">
        <title>Draft genome sequence of Methylobacterium brachythecii strain NBRC 107710.</title>
        <authorList>
            <person name="Sun Q."/>
            <person name="Mori K."/>
        </authorList>
    </citation>
    <scope>NUCLEOTIDE SEQUENCE</scope>
    <source>
        <strain evidence="1">NBRC 107710</strain>
    </source>
</reference>
<dbReference type="Proteomes" id="UP001156881">
    <property type="component" value="Unassembled WGS sequence"/>
</dbReference>
<evidence type="ECO:0000313" key="1">
    <source>
        <dbReference type="EMBL" id="GLS44411.1"/>
    </source>
</evidence>
<comment type="caution">
    <text evidence="2">The sequence shown here is derived from an EMBL/GenBank/DDBJ whole genome shotgun (WGS) entry which is preliminary data.</text>
</comment>
<accession>A0A7W6AM11</accession>
<evidence type="ECO:0000313" key="4">
    <source>
        <dbReference type="Proteomes" id="UP001156881"/>
    </source>
</evidence>
<protein>
    <submittedName>
        <fullName evidence="2">Uncharacterized protein</fullName>
    </submittedName>
</protein>
<evidence type="ECO:0000313" key="3">
    <source>
        <dbReference type="Proteomes" id="UP000517759"/>
    </source>
</evidence>
<reference evidence="1" key="1">
    <citation type="journal article" date="2014" name="Int. J. Syst. Evol. Microbiol.">
        <title>Complete genome of a new Firmicutes species belonging to the dominant human colonic microbiota ('Ruminococcus bicirculans') reveals two chromosomes and a selective capacity to utilize plant glucans.</title>
        <authorList>
            <consortium name="NISC Comparative Sequencing Program"/>
            <person name="Wegmann U."/>
            <person name="Louis P."/>
            <person name="Goesmann A."/>
            <person name="Henrissat B."/>
            <person name="Duncan S.H."/>
            <person name="Flint H.J."/>
        </authorList>
    </citation>
    <scope>NUCLEOTIDE SEQUENCE</scope>
    <source>
        <strain evidence="1">NBRC 107710</strain>
    </source>
</reference>
<dbReference type="RefSeq" id="WP_183510923.1">
    <property type="nucleotide sequence ID" value="NZ_BSPG01000011.1"/>
</dbReference>
<gene>
    <name evidence="1" type="ORF">GCM10007884_23990</name>
    <name evidence="2" type="ORF">GGR33_004609</name>
</gene>
<dbReference type="EMBL" id="BSPG01000011">
    <property type="protein sequence ID" value="GLS44411.1"/>
    <property type="molecule type" value="Genomic_DNA"/>
</dbReference>
<reference evidence="4" key="2">
    <citation type="journal article" date="2019" name="Int. J. Syst. Evol. Microbiol.">
        <title>The Global Catalogue of Microorganisms (GCM) 10K type strain sequencing project: providing services to taxonomists for standard genome sequencing and annotation.</title>
        <authorList>
            <consortium name="The Broad Institute Genomics Platform"/>
            <consortium name="The Broad Institute Genome Sequencing Center for Infectious Disease"/>
            <person name="Wu L."/>
            <person name="Ma J."/>
        </authorList>
    </citation>
    <scope>NUCLEOTIDE SEQUENCE [LARGE SCALE GENOMIC DNA]</scope>
    <source>
        <strain evidence="4">NBRC 107710</strain>
    </source>
</reference>
<reference evidence="2 3" key="3">
    <citation type="submission" date="2020-08" db="EMBL/GenBank/DDBJ databases">
        <title>Genomic Encyclopedia of Type Strains, Phase IV (KMG-IV): sequencing the most valuable type-strain genomes for metagenomic binning, comparative biology and taxonomic classification.</title>
        <authorList>
            <person name="Goeker M."/>
        </authorList>
    </citation>
    <scope>NUCLEOTIDE SEQUENCE [LARGE SCALE GENOMIC DNA]</scope>
    <source>
        <strain evidence="2 3">DSM 24105</strain>
    </source>
</reference>
<dbReference type="AlphaFoldDB" id="A0A7W6AM11"/>
<evidence type="ECO:0000313" key="2">
    <source>
        <dbReference type="EMBL" id="MBB3905081.1"/>
    </source>
</evidence>